<keyword evidence="2" id="KW-0812">Transmembrane</keyword>
<feature type="transmembrane region" description="Helical" evidence="2">
    <location>
        <begin position="62"/>
        <end position="85"/>
    </location>
</feature>
<evidence type="ECO:0000313" key="3">
    <source>
        <dbReference type="EMBL" id="KAA6436489.1"/>
    </source>
</evidence>
<protein>
    <submittedName>
        <fullName evidence="3">Uncharacterized protein</fullName>
    </submittedName>
</protein>
<gene>
    <name evidence="3" type="ORF">FQ330_03565</name>
</gene>
<evidence type="ECO:0000256" key="1">
    <source>
        <dbReference type="SAM" id="MobiDB-lite"/>
    </source>
</evidence>
<keyword evidence="2" id="KW-0472">Membrane</keyword>
<feature type="transmembrane region" description="Helical" evidence="2">
    <location>
        <begin position="97"/>
        <end position="118"/>
    </location>
</feature>
<dbReference type="Proteomes" id="UP000323221">
    <property type="component" value="Unassembled WGS sequence"/>
</dbReference>
<dbReference type="RefSeq" id="WP_128189211.1">
    <property type="nucleotide sequence ID" value="NZ_JBIVQT010000001.1"/>
</dbReference>
<accession>A0A5M8QKB6</accession>
<dbReference type="OrthoDB" id="9963254at2"/>
<proteinExistence type="predicted"/>
<organism evidence="3 4">
    <name type="scientific">Agrococcus sediminis</name>
    <dbReference type="NCBI Taxonomy" id="2599924"/>
    <lineage>
        <taxon>Bacteria</taxon>
        <taxon>Bacillati</taxon>
        <taxon>Actinomycetota</taxon>
        <taxon>Actinomycetes</taxon>
        <taxon>Micrococcales</taxon>
        <taxon>Microbacteriaceae</taxon>
        <taxon>Agrococcus</taxon>
    </lineage>
</organism>
<comment type="caution">
    <text evidence="3">The sequence shown here is derived from an EMBL/GenBank/DDBJ whole genome shotgun (WGS) entry which is preliminary data.</text>
</comment>
<evidence type="ECO:0000256" key="2">
    <source>
        <dbReference type="SAM" id="Phobius"/>
    </source>
</evidence>
<sequence>MLEDLLHETDAPEREPAPRDRDRRSARRGALSLWLLAIAVVLYGVSLAQQMSYLFAPRPGELPLVVAVLVAAVVLGLSGVVVGCIAATKPDGRRTGVFGAALGLGLLVLFAAASWFGWGFLSALSAPV</sequence>
<name>A0A5M8QKB6_9MICO</name>
<keyword evidence="2" id="KW-1133">Transmembrane helix</keyword>
<keyword evidence="4" id="KW-1185">Reference proteome</keyword>
<evidence type="ECO:0000313" key="4">
    <source>
        <dbReference type="Proteomes" id="UP000323221"/>
    </source>
</evidence>
<reference evidence="3 4" key="1">
    <citation type="submission" date="2019-08" db="EMBL/GenBank/DDBJ databases">
        <title>Agrococcus lahaulensis sp. nov., isolated from a cold desert of the Indian Himalayas.</title>
        <authorList>
            <person name="Qu J.H."/>
        </authorList>
    </citation>
    <scope>NUCLEOTIDE SEQUENCE [LARGE SCALE GENOMIC DNA]</scope>
    <source>
        <strain evidence="3 4">NS18</strain>
    </source>
</reference>
<dbReference type="AlphaFoldDB" id="A0A5M8QKB6"/>
<feature type="transmembrane region" description="Helical" evidence="2">
    <location>
        <begin position="31"/>
        <end position="56"/>
    </location>
</feature>
<feature type="region of interest" description="Disordered" evidence="1">
    <location>
        <begin position="1"/>
        <end position="23"/>
    </location>
</feature>
<dbReference type="EMBL" id="VOIR01000011">
    <property type="protein sequence ID" value="KAA6436489.1"/>
    <property type="molecule type" value="Genomic_DNA"/>
</dbReference>